<feature type="non-terminal residue" evidence="3">
    <location>
        <position position="1"/>
    </location>
</feature>
<keyword evidence="4" id="KW-1185">Reference proteome</keyword>
<feature type="region of interest" description="Disordered" evidence="1">
    <location>
        <begin position="77"/>
        <end position="103"/>
    </location>
</feature>
<evidence type="ECO:0000313" key="4">
    <source>
        <dbReference type="Proteomes" id="UP001150538"/>
    </source>
</evidence>
<feature type="domain" description="Borealin N-terminal" evidence="2">
    <location>
        <begin position="1"/>
        <end position="42"/>
    </location>
</feature>
<evidence type="ECO:0000259" key="2">
    <source>
        <dbReference type="Pfam" id="PF10444"/>
    </source>
</evidence>
<sequence length="129" mass="14770">QDKVRAMKAQLDQDCQDLKLKAECDIEQLPEGVRNMSLKRFLVEFNGDVSLATRKLMGIRSHHHYQRHLQQRQFNGGSALDEFGNNHHNNPGRLGYDEYGEDDDDITKLPETPAFIRSRLRGAAIASHK</sequence>
<dbReference type="EMBL" id="JANBPU010000421">
    <property type="protein sequence ID" value="KAJ1911682.1"/>
    <property type="molecule type" value="Genomic_DNA"/>
</dbReference>
<comment type="caution">
    <text evidence="3">The sequence shown here is derived from an EMBL/GenBank/DDBJ whole genome shotgun (WGS) entry which is preliminary data.</text>
</comment>
<dbReference type="OrthoDB" id="2392550at2759"/>
<dbReference type="AlphaFoldDB" id="A0A9W8DP73"/>
<organism evidence="3 4">
    <name type="scientific">Mycoemilia scoparia</name>
    <dbReference type="NCBI Taxonomy" id="417184"/>
    <lineage>
        <taxon>Eukaryota</taxon>
        <taxon>Fungi</taxon>
        <taxon>Fungi incertae sedis</taxon>
        <taxon>Zoopagomycota</taxon>
        <taxon>Kickxellomycotina</taxon>
        <taxon>Kickxellomycetes</taxon>
        <taxon>Kickxellales</taxon>
        <taxon>Kickxellaceae</taxon>
        <taxon>Mycoemilia</taxon>
    </lineage>
</organism>
<accession>A0A9W8DP73</accession>
<dbReference type="Pfam" id="PF10444">
    <property type="entry name" value="Nbl1_Borealin_N"/>
    <property type="match status" value="1"/>
</dbReference>
<gene>
    <name evidence="3" type="ORF">H4219_005859</name>
</gene>
<evidence type="ECO:0000256" key="1">
    <source>
        <dbReference type="SAM" id="MobiDB-lite"/>
    </source>
</evidence>
<proteinExistence type="predicted"/>
<protein>
    <recommendedName>
        <fullName evidence="2">Borealin N-terminal domain-containing protein</fullName>
    </recommendedName>
</protein>
<name>A0A9W8DP73_9FUNG</name>
<evidence type="ECO:0000313" key="3">
    <source>
        <dbReference type="EMBL" id="KAJ1911682.1"/>
    </source>
</evidence>
<reference evidence="3" key="1">
    <citation type="submission" date="2022-07" db="EMBL/GenBank/DDBJ databases">
        <title>Phylogenomic reconstructions and comparative analyses of Kickxellomycotina fungi.</title>
        <authorList>
            <person name="Reynolds N.K."/>
            <person name="Stajich J.E."/>
            <person name="Barry K."/>
            <person name="Grigoriev I.V."/>
            <person name="Crous P."/>
            <person name="Smith M.E."/>
        </authorList>
    </citation>
    <scope>NUCLEOTIDE SEQUENCE</scope>
    <source>
        <strain evidence="3">NBRC 100468</strain>
    </source>
</reference>
<dbReference type="InterPro" id="IPR018851">
    <property type="entry name" value="Borealin_N"/>
</dbReference>
<dbReference type="Proteomes" id="UP001150538">
    <property type="component" value="Unassembled WGS sequence"/>
</dbReference>